<organism evidence="1 2">
    <name type="scientific">Trifolium medium</name>
    <dbReference type="NCBI Taxonomy" id="97028"/>
    <lineage>
        <taxon>Eukaryota</taxon>
        <taxon>Viridiplantae</taxon>
        <taxon>Streptophyta</taxon>
        <taxon>Embryophyta</taxon>
        <taxon>Tracheophyta</taxon>
        <taxon>Spermatophyta</taxon>
        <taxon>Magnoliopsida</taxon>
        <taxon>eudicotyledons</taxon>
        <taxon>Gunneridae</taxon>
        <taxon>Pentapetalae</taxon>
        <taxon>rosids</taxon>
        <taxon>fabids</taxon>
        <taxon>Fabales</taxon>
        <taxon>Fabaceae</taxon>
        <taxon>Papilionoideae</taxon>
        <taxon>50 kb inversion clade</taxon>
        <taxon>NPAAA clade</taxon>
        <taxon>Hologalegina</taxon>
        <taxon>IRL clade</taxon>
        <taxon>Trifolieae</taxon>
        <taxon>Trifolium</taxon>
    </lineage>
</organism>
<evidence type="ECO:0008006" key="3">
    <source>
        <dbReference type="Google" id="ProtNLM"/>
    </source>
</evidence>
<reference evidence="1 2" key="1">
    <citation type="journal article" date="2018" name="Front. Plant Sci.">
        <title>Red Clover (Trifolium pratense) and Zigzag Clover (T. medium) - A Picture of Genomic Similarities and Differences.</title>
        <authorList>
            <person name="Dluhosova J."/>
            <person name="Istvanek J."/>
            <person name="Nedelnik J."/>
            <person name="Repkova J."/>
        </authorList>
    </citation>
    <scope>NUCLEOTIDE SEQUENCE [LARGE SCALE GENOMIC DNA]</scope>
    <source>
        <strain evidence="2">cv. 10/8</strain>
        <tissue evidence="1">Leaf</tissue>
    </source>
</reference>
<dbReference type="Proteomes" id="UP000265520">
    <property type="component" value="Unassembled WGS sequence"/>
</dbReference>
<feature type="non-terminal residue" evidence="1">
    <location>
        <position position="1"/>
    </location>
</feature>
<name>A0A392QT68_9FABA</name>
<proteinExistence type="predicted"/>
<sequence>KVNNVGVNKVLIDGGAAVNLMSEFLLRKIGKGLSDLHSHNIVLSNYEGETGFSL</sequence>
<protein>
    <recommendedName>
        <fullName evidence="3">Gag-pol polyprotein</fullName>
    </recommendedName>
</protein>
<evidence type="ECO:0000313" key="2">
    <source>
        <dbReference type="Proteomes" id="UP000265520"/>
    </source>
</evidence>
<dbReference type="EMBL" id="LXQA010155010">
    <property type="protein sequence ID" value="MCI26726.1"/>
    <property type="molecule type" value="Genomic_DNA"/>
</dbReference>
<accession>A0A392QT68</accession>
<dbReference type="AlphaFoldDB" id="A0A392QT68"/>
<comment type="caution">
    <text evidence="1">The sequence shown here is derived from an EMBL/GenBank/DDBJ whole genome shotgun (WGS) entry which is preliminary data.</text>
</comment>
<evidence type="ECO:0000313" key="1">
    <source>
        <dbReference type="EMBL" id="MCI26726.1"/>
    </source>
</evidence>
<keyword evidence="2" id="KW-1185">Reference proteome</keyword>